<dbReference type="Pfam" id="PF12691">
    <property type="entry name" value="Phage_tail_terminator_6"/>
    <property type="match status" value="1"/>
</dbReference>
<dbReference type="EMBL" id="RAWE01000119">
    <property type="protein sequence ID" value="RKG99204.1"/>
    <property type="molecule type" value="Genomic_DNA"/>
</dbReference>
<dbReference type="RefSeq" id="WP_120605474.1">
    <property type="nucleotide sequence ID" value="NZ_RAWE01000119.1"/>
</dbReference>
<dbReference type="InterPro" id="IPR024411">
    <property type="entry name" value="Tail_terminator_phage"/>
</dbReference>
<protein>
    <recommendedName>
        <fullName evidence="3">DUF3168 domain-containing protein</fullName>
    </recommendedName>
</protein>
<keyword evidence="2" id="KW-1185">Reference proteome</keyword>
<comment type="caution">
    <text evidence="1">The sequence shown here is derived from an EMBL/GenBank/DDBJ whole genome shotgun (WGS) entry which is preliminary data.</text>
</comment>
<gene>
    <name evidence="1" type="ORF">D7X32_27130</name>
</gene>
<sequence length="143" mass="15572">MGAELHDVELHVVQVLDAAALGISRASSPPSLYTGPMPMPAPPLAVAVREVPGDAPEDYMGTGRSYLQREVQVLVRGRDYLEAQALARRCWRALHLAAVPGYVACRAQGLPSYLGEGDNHRHRFVFTVTTTYVVGKRDVTVAF</sequence>
<evidence type="ECO:0000313" key="1">
    <source>
        <dbReference type="EMBL" id="RKG99204.1"/>
    </source>
</evidence>
<dbReference type="AlphaFoldDB" id="A0A3A8K4C5"/>
<accession>A0A3A8K4C5</accession>
<dbReference type="Proteomes" id="UP000268313">
    <property type="component" value="Unassembled WGS sequence"/>
</dbReference>
<evidence type="ECO:0000313" key="2">
    <source>
        <dbReference type="Proteomes" id="UP000268313"/>
    </source>
</evidence>
<proteinExistence type="predicted"/>
<reference evidence="2" key="1">
    <citation type="submission" date="2018-09" db="EMBL/GenBank/DDBJ databases">
        <authorList>
            <person name="Livingstone P.G."/>
            <person name="Whitworth D.E."/>
        </authorList>
    </citation>
    <scope>NUCLEOTIDE SEQUENCE [LARGE SCALE GENOMIC DNA]</scope>
    <source>
        <strain evidence="2">CA043D</strain>
    </source>
</reference>
<organism evidence="1 2">
    <name type="scientific">Corallococcus carmarthensis</name>
    <dbReference type="NCBI Taxonomy" id="2316728"/>
    <lineage>
        <taxon>Bacteria</taxon>
        <taxon>Pseudomonadati</taxon>
        <taxon>Myxococcota</taxon>
        <taxon>Myxococcia</taxon>
        <taxon>Myxococcales</taxon>
        <taxon>Cystobacterineae</taxon>
        <taxon>Myxococcaceae</taxon>
        <taxon>Corallococcus</taxon>
    </lineage>
</organism>
<evidence type="ECO:0008006" key="3">
    <source>
        <dbReference type="Google" id="ProtNLM"/>
    </source>
</evidence>
<name>A0A3A8K4C5_9BACT</name>
<dbReference type="OrthoDB" id="5524426at2"/>